<feature type="region of interest" description="Disordered" evidence="1">
    <location>
        <begin position="1"/>
        <end position="27"/>
    </location>
</feature>
<dbReference type="Proteomes" id="UP000249757">
    <property type="component" value="Unassembled WGS sequence"/>
</dbReference>
<keyword evidence="3" id="KW-1185">Reference proteome</keyword>
<reference evidence="3" key="1">
    <citation type="journal article" date="2022" name="Microb. Genom.">
        <title>A global pangenome for the wheat fungal pathogen Pyrenophora tritici-repentis and prediction of effector protein structural homology.</title>
        <authorList>
            <person name="Moolhuijzen P.M."/>
            <person name="See P.T."/>
            <person name="Shi G."/>
            <person name="Powell H.R."/>
            <person name="Cockram J."/>
            <person name="Jorgensen L.N."/>
            <person name="Benslimane H."/>
            <person name="Strelkov S.E."/>
            <person name="Turner J."/>
            <person name="Liu Z."/>
            <person name="Moffat C.S."/>
        </authorList>
    </citation>
    <scope>NUCLEOTIDE SEQUENCE [LARGE SCALE GENOMIC DNA]</scope>
</reference>
<evidence type="ECO:0000256" key="1">
    <source>
        <dbReference type="SAM" id="MobiDB-lite"/>
    </source>
</evidence>
<organism evidence="2 3">
    <name type="scientific">Pyrenophora tritici-repentis</name>
    <dbReference type="NCBI Taxonomy" id="45151"/>
    <lineage>
        <taxon>Eukaryota</taxon>
        <taxon>Fungi</taxon>
        <taxon>Dikarya</taxon>
        <taxon>Ascomycota</taxon>
        <taxon>Pezizomycotina</taxon>
        <taxon>Dothideomycetes</taxon>
        <taxon>Pleosporomycetidae</taxon>
        <taxon>Pleosporales</taxon>
        <taxon>Pleosporineae</taxon>
        <taxon>Pleosporaceae</taxon>
        <taxon>Pyrenophora</taxon>
    </lineage>
</organism>
<evidence type="ECO:0000313" key="2">
    <source>
        <dbReference type="EMBL" id="KAI1512563.1"/>
    </source>
</evidence>
<dbReference type="EMBL" id="NRDI02000011">
    <property type="protein sequence ID" value="KAI1512563.1"/>
    <property type="molecule type" value="Genomic_DNA"/>
</dbReference>
<protein>
    <submittedName>
        <fullName evidence="2">Uncharacterized protein</fullName>
    </submittedName>
</protein>
<dbReference type="InterPro" id="IPR036236">
    <property type="entry name" value="Znf_C2H2_sf"/>
</dbReference>
<comment type="caution">
    <text evidence="2">The sequence shown here is derived from an EMBL/GenBank/DDBJ whole genome shotgun (WGS) entry which is preliminary data.</text>
</comment>
<dbReference type="InterPro" id="IPR013087">
    <property type="entry name" value="Znf_C2H2_type"/>
</dbReference>
<accession>A0A316ZUC9</accession>
<feature type="compositionally biased region" description="Polar residues" evidence="1">
    <location>
        <begin position="16"/>
        <end position="27"/>
    </location>
</feature>
<dbReference type="Gene3D" id="3.30.160.60">
    <property type="entry name" value="Classic Zinc Finger"/>
    <property type="match status" value="1"/>
</dbReference>
<feature type="compositionally biased region" description="Basic and acidic residues" evidence="1">
    <location>
        <begin position="1"/>
        <end position="11"/>
    </location>
</feature>
<dbReference type="AlphaFoldDB" id="A0A316ZUC9"/>
<sequence length="91" mass="10483">MAVDFDCKDTTENDEQSPNASRHTGPATMSVNLSYACSQCNYVAKKKFELNKHVNQRHNHRLKCVHQGCGNTFGLRANLERHERIHRKNMI</sequence>
<dbReference type="PROSITE" id="PS00028">
    <property type="entry name" value="ZINC_FINGER_C2H2_1"/>
    <property type="match status" value="1"/>
</dbReference>
<evidence type="ECO:0000313" key="3">
    <source>
        <dbReference type="Proteomes" id="UP000249757"/>
    </source>
</evidence>
<dbReference type="SMART" id="SM00355">
    <property type="entry name" value="ZnF_C2H2"/>
    <property type="match status" value="2"/>
</dbReference>
<dbReference type="PROSITE" id="PS50157">
    <property type="entry name" value="ZINC_FINGER_C2H2_2"/>
    <property type="match status" value="1"/>
</dbReference>
<dbReference type="SUPFAM" id="SSF57667">
    <property type="entry name" value="beta-beta-alpha zinc fingers"/>
    <property type="match status" value="1"/>
</dbReference>
<proteinExistence type="predicted"/>
<name>A0A316ZUC9_9PLEO</name>
<dbReference type="Pfam" id="PF00096">
    <property type="entry name" value="zf-C2H2"/>
    <property type="match status" value="1"/>
</dbReference>
<gene>
    <name evidence="2" type="ORF">Ptr86124_008529</name>
</gene>